<dbReference type="GO" id="GO:0005634">
    <property type="term" value="C:nucleus"/>
    <property type="evidence" value="ECO:0007669"/>
    <property type="project" value="TreeGrafter"/>
</dbReference>
<keyword evidence="2 5" id="KW-0479">Metal-binding</keyword>
<dbReference type="InterPro" id="IPR004808">
    <property type="entry name" value="AP_endonuc_1"/>
</dbReference>
<dbReference type="EMBL" id="JAXUIC010000003">
    <property type="protein sequence ID" value="KAK4597392.1"/>
    <property type="molecule type" value="Genomic_DNA"/>
</dbReference>
<comment type="cofactor">
    <cofactor evidence="5">
        <name>Mg(2+)</name>
        <dbReference type="ChEBI" id="CHEBI:18420"/>
    </cofactor>
    <cofactor evidence="5">
        <name>Mn(2+)</name>
        <dbReference type="ChEBI" id="CHEBI:29035"/>
    </cofactor>
    <text evidence="5">Probably binds two magnesium or manganese ions per subunit.</text>
</comment>
<dbReference type="Gene3D" id="3.60.10.10">
    <property type="entry name" value="Endonuclease/exonuclease/phosphatase"/>
    <property type="match status" value="1"/>
</dbReference>
<dbReference type="PANTHER" id="PTHR22748">
    <property type="entry name" value="AP ENDONUCLEASE"/>
    <property type="match status" value="1"/>
</dbReference>
<dbReference type="PANTHER" id="PTHR22748:SF19">
    <property type="entry name" value="ENDONUCLEASE_EXONUCLEASE_PHOSPHATASE DOMAIN-CONTAINING PROTEIN"/>
    <property type="match status" value="1"/>
</dbReference>
<sequence>MNLILSWNVKGLNVVEKRLQIRNLLRTWRPDIVCLQETKLEWIARGIVRSIWSCPYIDWLYLGFKGASGGIVLMWDQRLVEKVEEAVGQFSVSCKFKNVGDMGQI</sequence>
<proteinExistence type="inferred from homology"/>
<dbReference type="GO" id="GO:0008311">
    <property type="term" value="F:double-stranded DNA 3'-5' DNA exonuclease activity"/>
    <property type="evidence" value="ECO:0007669"/>
    <property type="project" value="TreeGrafter"/>
</dbReference>
<evidence type="ECO:0000313" key="8">
    <source>
        <dbReference type="Proteomes" id="UP001324115"/>
    </source>
</evidence>
<dbReference type="PROSITE" id="PS00726">
    <property type="entry name" value="AP_NUCLEASE_F1_1"/>
    <property type="match status" value="1"/>
</dbReference>
<dbReference type="InterPro" id="IPR020847">
    <property type="entry name" value="AP_endonuclease_F1_BS"/>
</dbReference>
<comment type="caution">
    <text evidence="7">The sequence shown here is derived from an EMBL/GenBank/DDBJ whole genome shotgun (WGS) entry which is preliminary data.</text>
</comment>
<evidence type="ECO:0000259" key="6">
    <source>
        <dbReference type="Pfam" id="PF03372"/>
    </source>
</evidence>
<dbReference type="GO" id="GO:0008081">
    <property type="term" value="F:phosphoric diester hydrolase activity"/>
    <property type="evidence" value="ECO:0007669"/>
    <property type="project" value="TreeGrafter"/>
</dbReference>
<feature type="domain" description="Endonuclease/exonuclease/phosphatase" evidence="6">
    <location>
        <begin position="5"/>
        <end position="82"/>
    </location>
</feature>
<dbReference type="InterPro" id="IPR036691">
    <property type="entry name" value="Endo/exonu/phosph_ase_sf"/>
</dbReference>
<keyword evidence="4 5" id="KW-0460">Magnesium</keyword>
<evidence type="ECO:0000256" key="2">
    <source>
        <dbReference type="ARBA" id="ARBA00022723"/>
    </source>
</evidence>
<reference evidence="7 8" key="1">
    <citation type="journal article" date="2023" name="G3 (Bethesda)">
        <title>A haplotype-resolved chromosome-scale genome for Quercus rubra L. provides insights into the genetics of adaptive traits for red oak species.</title>
        <authorList>
            <person name="Kapoor B."/>
            <person name="Jenkins J."/>
            <person name="Schmutz J."/>
            <person name="Zhebentyayeva T."/>
            <person name="Kuelheim C."/>
            <person name="Coggeshall M."/>
            <person name="Heim C."/>
            <person name="Lasky J.R."/>
            <person name="Leites L."/>
            <person name="Islam-Faridi N."/>
            <person name="Romero-Severson J."/>
            <person name="DeLeo V.L."/>
            <person name="Lucas S.M."/>
            <person name="Lazic D."/>
            <person name="Gailing O."/>
            <person name="Carlson J."/>
            <person name="Staton M."/>
        </authorList>
    </citation>
    <scope>NUCLEOTIDE SEQUENCE [LARGE SCALE GENOMIC DNA]</scope>
    <source>
        <strain evidence="7">Pseudo-F2</strain>
    </source>
</reference>
<dbReference type="GO" id="GO:0046872">
    <property type="term" value="F:metal ion binding"/>
    <property type="evidence" value="ECO:0007669"/>
    <property type="project" value="UniProtKB-KW"/>
</dbReference>
<protein>
    <recommendedName>
        <fullName evidence="6">Endonuclease/exonuclease/phosphatase domain-containing protein</fullName>
    </recommendedName>
</protein>
<dbReference type="SUPFAM" id="SSF56219">
    <property type="entry name" value="DNase I-like"/>
    <property type="match status" value="1"/>
</dbReference>
<evidence type="ECO:0000256" key="4">
    <source>
        <dbReference type="ARBA" id="ARBA00022842"/>
    </source>
</evidence>
<accession>A0AAN7FR94</accession>
<comment type="similarity">
    <text evidence="1">Belongs to the DNA repair enzymes AP/ExoA family.</text>
</comment>
<dbReference type="InterPro" id="IPR005135">
    <property type="entry name" value="Endo/exonuclease/phosphatase"/>
</dbReference>
<dbReference type="Pfam" id="PF03372">
    <property type="entry name" value="Exo_endo_phos"/>
    <property type="match status" value="1"/>
</dbReference>
<dbReference type="Proteomes" id="UP001324115">
    <property type="component" value="Unassembled WGS sequence"/>
</dbReference>
<evidence type="ECO:0000256" key="3">
    <source>
        <dbReference type="ARBA" id="ARBA00022801"/>
    </source>
</evidence>
<gene>
    <name evidence="7" type="ORF">RGQ29_015076</name>
</gene>
<keyword evidence="5" id="KW-0464">Manganese</keyword>
<feature type="binding site" evidence="5">
    <location>
        <position position="37"/>
    </location>
    <ligand>
        <name>Mg(2+)</name>
        <dbReference type="ChEBI" id="CHEBI:18420"/>
        <label>1</label>
    </ligand>
</feature>
<dbReference type="GO" id="GO:0003906">
    <property type="term" value="F:DNA-(apurinic or apyrimidinic site) endonuclease activity"/>
    <property type="evidence" value="ECO:0007669"/>
    <property type="project" value="TreeGrafter"/>
</dbReference>
<name>A0AAN7FR94_QUERU</name>
<feature type="binding site" evidence="5">
    <location>
        <position position="8"/>
    </location>
    <ligand>
        <name>Mg(2+)</name>
        <dbReference type="ChEBI" id="CHEBI:18420"/>
        <label>1</label>
    </ligand>
</feature>
<evidence type="ECO:0000256" key="5">
    <source>
        <dbReference type="PIRSR" id="PIRSR604808-2"/>
    </source>
</evidence>
<dbReference type="AlphaFoldDB" id="A0AAN7FR94"/>
<dbReference type="GO" id="GO:0006284">
    <property type="term" value="P:base-excision repair"/>
    <property type="evidence" value="ECO:0007669"/>
    <property type="project" value="TreeGrafter"/>
</dbReference>
<evidence type="ECO:0000313" key="7">
    <source>
        <dbReference type="EMBL" id="KAK4597392.1"/>
    </source>
</evidence>
<evidence type="ECO:0000256" key="1">
    <source>
        <dbReference type="ARBA" id="ARBA00007092"/>
    </source>
</evidence>
<organism evidence="7 8">
    <name type="scientific">Quercus rubra</name>
    <name type="common">Northern red oak</name>
    <name type="synonym">Quercus borealis</name>
    <dbReference type="NCBI Taxonomy" id="3512"/>
    <lineage>
        <taxon>Eukaryota</taxon>
        <taxon>Viridiplantae</taxon>
        <taxon>Streptophyta</taxon>
        <taxon>Embryophyta</taxon>
        <taxon>Tracheophyta</taxon>
        <taxon>Spermatophyta</taxon>
        <taxon>Magnoliopsida</taxon>
        <taxon>eudicotyledons</taxon>
        <taxon>Gunneridae</taxon>
        <taxon>Pentapetalae</taxon>
        <taxon>rosids</taxon>
        <taxon>fabids</taxon>
        <taxon>Fagales</taxon>
        <taxon>Fagaceae</taxon>
        <taxon>Quercus</taxon>
    </lineage>
</organism>
<dbReference type="GO" id="GO:0003677">
    <property type="term" value="F:DNA binding"/>
    <property type="evidence" value="ECO:0007669"/>
    <property type="project" value="InterPro"/>
</dbReference>
<keyword evidence="8" id="KW-1185">Reference proteome</keyword>
<keyword evidence="3" id="KW-0378">Hydrolase</keyword>